<dbReference type="AlphaFoldDB" id="A0AAV7Y7J6"/>
<evidence type="ECO:0000313" key="3">
    <source>
        <dbReference type="EMBL" id="KAJ6234558.1"/>
    </source>
</evidence>
<proteinExistence type="predicted"/>
<dbReference type="Proteomes" id="UP001150062">
    <property type="component" value="Unassembled WGS sequence"/>
</dbReference>
<evidence type="ECO:0000259" key="1">
    <source>
        <dbReference type="Pfam" id="PF03625"/>
    </source>
</evidence>
<reference evidence="2" key="2">
    <citation type="submission" date="2022-08" db="EMBL/GenBank/DDBJ databases">
        <title>Novel sulphate-reducing endosymbionts in the free-living metamonad Anaeramoeba.</title>
        <authorList>
            <person name="Jerlstrom-Hultqvist J."/>
            <person name="Cepicka I."/>
            <person name="Gallot-Lavallee L."/>
            <person name="Salas-Leiva D."/>
            <person name="Curtis B.A."/>
            <person name="Zahonova K."/>
            <person name="Pipaliya S."/>
            <person name="Dacks J."/>
            <person name="Roger A.J."/>
        </authorList>
    </citation>
    <scope>NUCLEOTIDE SEQUENCE</scope>
    <source>
        <strain evidence="2">Busselton2</strain>
    </source>
</reference>
<name>A0AAV7Y7J6_9EUKA</name>
<dbReference type="Proteomes" id="UP001146793">
    <property type="component" value="Unassembled WGS sequence"/>
</dbReference>
<evidence type="ECO:0000313" key="2">
    <source>
        <dbReference type="EMBL" id="KAJ3423489.1"/>
    </source>
</evidence>
<gene>
    <name evidence="2" type="ORF">M0812_30019</name>
    <name evidence="3" type="ORF">M0813_29149</name>
</gene>
<reference evidence="3" key="1">
    <citation type="submission" date="2022-08" db="EMBL/GenBank/DDBJ databases">
        <title>Novel sulfate-reducing endosymbionts in the free-living metamonad Anaeramoeba.</title>
        <authorList>
            <person name="Jerlstrom-Hultqvist J."/>
            <person name="Cepicka I."/>
            <person name="Gallot-Lavallee L."/>
            <person name="Salas-Leiva D."/>
            <person name="Curtis B.A."/>
            <person name="Zahonova K."/>
            <person name="Pipaliya S."/>
            <person name="Dacks J."/>
            <person name="Roger A.J."/>
        </authorList>
    </citation>
    <scope>NUCLEOTIDE SEQUENCE</scope>
    <source>
        <strain evidence="3">Schooner1</strain>
    </source>
</reference>
<dbReference type="EMBL" id="JANTQA010000076">
    <property type="protein sequence ID" value="KAJ3423489.1"/>
    <property type="molecule type" value="Genomic_DNA"/>
</dbReference>
<dbReference type="CDD" id="cd14797">
    <property type="entry name" value="DUF302"/>
    <property type="match status" value="1"/>
</dbReference>
<keyword evidence="5" id="KW-1185">Reference proteome</keyword>
<dbReference type="Gene3D" id="3.30.310.70">
    <property type="entry name" value="TT1751-like domain"/>
    <property type="match status" value="1"/>
</dbReference>
<feature type="domain" description="DUF302" evidence="1">
    <location>
        <begin position="39"/>
        <end position="100"/>
    </location>
</feature>
<comment type="caution">
    <text evidence="2">The sequence shown here is derived from an EMBL/GenBank/DDBJ whole genome shotgun (WGS) entry which is preliminary data.</text>
</comment>
<sequence length="131" mass="15051">MTYNKETVDVLKINKTVEETVERIKQVFQEMGASILFTINFQESLKKKTKTDIGECIEVGFCFPPVALKWAQIHKSLMSFLPGRVTVYAENNETFVSFLNLKPIVELIGNEELINMVKNRDMSAFVEKLQN</sequence>
<evidence type="ECO:0000313" key="5">
    <source>
        <dbReference type="Proteomes" id="UP001150062"/>
    </source>
</evidence>
<dbReference type="InterPro" id="IPR005180">
    <property type="entry name" value="DUF302"/>
</dbReference>
<dbReference type="SUPFAM" id="SSF103247">
    <property type="entry name" value="TT1751-like"/>
    <property type="match status" value="1"/>
</dbReference>
<evidence type="ECO:0000313" key="4">
    <source>
        <dbReference type="Proteomes" id="UP001146793"/>
    </source>
</evidence>
<dbReference type="InterPro" id="IPR035923">
    <property type="entry name" value="TT1751-like_sf"/>
</dbReference>
<accession>A0AAV7Y7J6</accession>
<dbReference type="EMBL" id="JAOAOG010000269">
    <property type="protein sequence ID" value="KAJ6234558.1"/>
    <property type="molecule type" value="Genomic_DNA"/>
</dbReference>
<protein>
    <recommendedName>
        <fullName evidence="1">DUF302 domain-containing protein</fullName>
    </recommendedName>
</protein>
<organism evidence="2 4">
    <name type="scientific">Anaeramoeba flamelloides</name>
    <dbReference type="NCBI Taxonomy" id="1746091"/>
    <lineage>
        <taxon>Eukaryota</taxon>
        <taxon>Metamonada</taxon>
        <taxon>Anaeramoebidae</taxon>
        <taxon>Anaeramoeba</taxon>
    </lineage>
</organism>
<dbReference type="Pfam" id="PF03625">
    <property type="entry name" value="DUF302"/>
    <property type="match status" value="1"/>
</dbReference>